<sequence>MAPFKMVIETRQFVVLDLFIKNSRVFELGRFMLKDLMEEFDDKGLSALAKACTGGNTETLIYLLKHGADIFQPDKHGMSPLIYACLNGNEKNVHLLLEKVIDVNSKEVFNSCRGYLNKADNNGYTPLTAAATHGHVPLIESLITNGADVDKLDGLGKSPIMYACERGDFLTVKALVSNGASMTIVTDRACSPFILA</sequence>
<dbReference type="SMART" id="SM00248">
    <property type="entry name" value="ANK"/>
    <property type="match status" value="4"/>
</dbReference>
<reference evidence="4 5" key="1">
    <citation type="submission" date="2020-06" db="EMBL/GenBank/DDBJ databases">
        <authorList>
            <person name="Li R."/>
            <person name="Bekaert M."/>
        </authorList>
    </citation>
    <scope>NUCLEOTIDE SEQUENCE [LARGE SCALE GENOMIC DNA]</scope>
    <source>
        <strain evidence="5">wild</strain>
    </source>
</reference>
<dbReference type="SUPFAM" id="SSF48403">
    <property type="entry name" value="Ankyrin repeat"/>
    <property type="match status" value="1"/>
</dbReference>
<evidence type="ECO:0000313" key="5">
    <source>
        <dbReference type="Proteomes" id="UP000507470"/>
    </source>
</evidence>
<dbReference type="Gene3D" id="1.25.40.20">
    <property type="entry name" value="Ankyrin repeat-containing domain"/>
    <property type="match status" value="1"/>
</dbReference>
<feature type="repeat" description="ANK" evidence="3">
    <location>
        <begin position="122"/>
        <end position="154"/>
    </location>
</feature>
<dbReference type="InterPro" id="IPR002110">
    <property type="entry name" value="Ankyrin_rpt"/>
</dbReference>
<keyword evidence="2 3" id="KW-0040">ANK repeat</keyword>
<evidence type="ECO:0000313" key="4">
    <source>
        <dbReference type="EMBL" id="CAC5383031.1"/>
    </source>
</evidence>
<dbReference type="PANTHER" id="PTHR24171:SF9">
    <property type="entry name" value="ANKYRIN REPEAT DOMAIN-CONTAINING PROTEIN 39"/>
    <property type="match status" value="1"/>
</dbReference>
<dbReference type="OrthoDB" id="7464126at2759"/>
<dbReference type="PROSITE" id="PS50088">
    <property type="entry name" value="ANK_REPEAT"/>
    <property type="match status" value="4"/>
</dbReference>
<keyword evidence="1" id="KW-0677">Repeat</keyword>
<evidence type="ECO:0000256" key="2">
    <source>
        <dbReference type="ARBA" id="ARBA00023043"/>
    </source>
</evidence>
<dbReference type="EMBL" id="CACVKT020003320">
    <property type="protein sequence ID" value="CAC5383031.1"/>
    <property type="molecule type" value="Genomic_DNA"/>
</dbReference>
<evidence type="ECO:0000256" key="1">
    <source>
        <dbReference type="ARBA" id="ARBA00022737"/>
    </source>
</evidence>
<gene>
    <name evidence="4" type="ORF">MCOR_18814</name>
</gene>
<keyword evidence="5" id="KW-1185">Reference proteome</keyword>
<evidence type="ECO:0000256" key="3">
    <source>
        <dbReference type="PROSITE-ProRule" id="PRU00023"/>
    </source>
</evidence>
<feature type="repeat" description="ANK" evidence="3">
    <location>
        <begin position="43"/>
        <end position="75"/>
    </location>
</feature>
<name>A0A6J8BHW3_MYTCO</name>
<dbReference type="PANTHER" id="PTHR24171">
    <property type="entry name" value="ANKYRIN REPEAT DOMAIN-CONTAINING PROTEIN 39-RELATED"/>
    <property type="match status" value="1"/>
</dbReference>
<feature type="repeat" description="ANK" evidence="3">
    <location>
        <begin position="76"/>
        <end position="108"/>
    </location>
</feature>
<dbReference type="InterPro" id="IPR036770">
    <property type="entry name" value="Ankyrin_rpt-contain_sf"/>
</dbReference>
<organism evidence="4 5">
    <name type="scientific">Mytilus coruscus</name>
    <name type="common">Sea mussel</name>
    <dbReference type="NCBI Taxonomy" id="42192"/>
    <lineage>
        <taxon>Eukaryota</taxon>
        <taxon>Metazoa</taxon>
        <taxon>Spiralia</taxon>
        <taxon>Lophotrochozoa</taxon>
        <taxon>Mollusca</taxon>
        <taxon>Bivalvia</taxon>
        <taxon>Autobranchia</taxon>
        <taxon>Pteriomorphia</taxon>
        <taxon>Mytilida</taxon>
        <taxon>Mytiloidea</taxon>
        <taxon>Mytilidae</taxon>
        <taxon>Mytilinae</taxon>
        <taxon>Mytilus</taxon>
    </lineage>
</organism>
<dbReference type="PROSITE" id="PS50297">
    <property type="entry name" value="ANK_REP_REGION"/>
    <property type="match status" value="4"/>
</dbReference>
<proteinExistence type="predicted"/>
<accession>A0A6J8BHW3</accession>
<dbReference type="Proteomes" id="UP000507470">
    <property type="component" value="Unassembled WGS sequence"/>
</dbReference>
<dbReference type="Pfam" id="PF12796">
    <property type="entry name" value="Ank_2"/>
    <property type="match status" value="2"/>
</dbReference>
<protein>
    <submittedName>
        <fullName evidence="4">Uncharacterized protein</fullName>
    </submittedName>
</protein>
<dbReference type="AlphaFoldDB" id="A0A6J8BHW3"/>
<feature type="repeat" description="ANK" evidence="3">
    <location>
        <begin position="155"/>
        <end position="187"/>
    </location>
</feature>